<dbReference type="AlphaFoldDB" id="A0A0E9RS01"/>
<reference evidence="1" key="2">
    <citation type="journal article" date="2015" name="Fish Shellfish Immunol.">
        <title>Early steps in the European eel (Anguilla anguilla)-Vibrio vulnificus interaction in the gills: Role of the RtxA13 toxin.</title>
        <authorList>
            <person name="Callol A."/>
            <person name="Pajuelo D."/>
            <person name="Ebbesson L."/>
            <person name="Teles M."/>
            <person name="MacKenzie S."/>
            <person name="Amaro C."/>
        </authorList>
    </citation>
    <scope>NUCLEOTIDE SEQUENCE</scope>
</reference>
<name>A0A0E9RS01_ANGAN</name>
<sequence>MDELLSTAGTVHLNFSVKMTCFRQALPGHFPQGLPSQPINLKGLASVRQSVFNTVL</sequence>
<organism evidence="1">
    <name type="scientific">Anguilla anguilla</name>
    <name type="common">European freshwater eel</name>
    <name type="synonym">Muraena anguilla</name>
    <dbReference type="NCBI Taxonomy" id="7936"/>
    <lineage>
        <taxon>Eukaryota</taxon>
        <taxon>Metazoa</taxon>
        <taxon>Chordata</taxon>
        <taxon>Craniata</taxon>
        <taxon>Vertebrata</taxon>
        <taxon>Euteleostomi</taxon>
        <taxon>Actinopterygii</taxon>
        <taxon>Neopterygii</taxon>
        <taxon>Teleostei</taxon>
        <taxon>Anguilliformes</taxon>
        <taxon>Anguillidae</taxon>
        <taxon>Anguilla</taxon>
    </lineage>
</organism>
<protein>
    <submittedName>
        <fullName evidence="1">Uncharacterized protein</fullName>
    </submittedName>
</protein>
<dbReference type="EMBL" id="GBXM01076965">
    <property type="protein sequence ID" value="JAH31612.1"/>
    <property type="molecule type" value="Transcribed_RNA"/>
</dbReference>
<accession>A0A0E9RS01</accession>
<reference evidence="1" key="1">
    <citation type="submission" date="2014-11" db="EMBL/GenBank/DDBJ databases">
        <authorList>
            <person name="Amaro Gonzalez C."/>
        </authorList>
    </citation>
    <scope>NUCLEOTIDE SEQUENCE</scope>
</reference>
<proteinExistence type="predicted"/>
<evidence type="ECO:0000313" key="1">
    <source>
        <dbReference type="EMBL" id="JAH31612.1"/>
    </source>
</evidence>